<proteinExistence type="predicted"/>
<evidence type="ECO:0000313" key="1">
    <source>
        <dbReference type="EMBL" id="QPH83707.1"/>
    </source>
</evidence>
<name>A0A7S9NDD3_9BACT</name>
<sequence length="54" mass="5943">MTNFCWCGGCGSEAWLNFTRVASIPLFLEHLIEILLKEADTAANGGVARFVQQI</sequence>
<dbReference type="Proteomes" id="UP000594630">
    <property type="component" value="Chromosome"/>
</dbReference>
<dbReference type="AlphaFoldDB" id="A0A7S9NDD3"/>
<protein>
    <submittedName>
        <fullName evidence="1">Uncharacterized protein</fullName>
    </submittedName>
</protein>
<reference evidence="1 2" key="1">
    <citation type="journal article" date="2018" name="Emerg. Microbes Infect.">
        <title>Genomic analysis of oral Campylobacter concisus strains identified a potential bacterial molecular marker associated with active Crohn's disease.</title>
        <authorList>
            <person name="Liu F."/>
            <person name="Ma R."/>
            <person name="Tay C.Y.A."/>
            <person name="Octavia S."/>
            <person name="Lan R."/>
            <person name="Chung H.K.L."/>
            <person name="Riordan S.M."/>
            <person name="Grimm M.C."/>
            <person name="Leong R.W."/>
            <person name="Tanaka M.M."/>
            <person name="Connor S."/>
            <person name="Zhang L."/>
        </authorList>
    </citation>
    <scope>NUCLEOTIDE SEQUENCE [LARGE SCALE GENOMIC DNA]</scope>
    <source>
        <strain evidence="1 2">P10CDO-S2</strain>
    </source>
</reference>
<accession>A0A7S9NDD3</accession>
<organism evidence="1 2">
    <name type="scientific">Campylobacter concisus</name>
    <dbReference type="NCBI Taxonomy" id="199"/>
    <lineage>
        <taxon>Bacteria</taxon>
        <taxon>Pseudomonadati</taxon>
        <taxon>Campylobacterota</taxon>
        <taxon>Epsilonproteobacteria</taxon>
        <taxon>Campylobacterales</taxon>
        <taxon>Campylobacteraceae</taxon>
        <taxon>Campylobacter</taxon>
    </lineage>
</organism>
<evidence type="ECO:0000313" key="2">
    <source>
        <dbReference type="Proteomes" id="UP000594630"/>
    </source>
</evidence>
<dbReference type="RefSeq" id="WP_159071097.1">
    <property type="nucleotide sequence ID" value="NZ_CP049274.1"/>
</dbReference>
<dbReference type="EMBL" id="CP049274">
    <property type="protein sequence ID" value="QPH83707.1"/>
    <property type="molecule type" value="Genomic_DNA"/>
</dbReference>
<gene>
    <name evidence="1" type="ORF">CVT06_00755</name>
</gene>